<sequence length="67" mass="6952">MAQAVERNSTPAPSNGTGFSPLSSLFRDPALRRAFERAERDDGAAFAVPAPKPAPISGGALKVLEDA</sequence>
<feature type="region of interest" description="Disordered" evidence="1">
    <location>
        <begin position="1"/>
        <end position="24"/>
    </location>
</feature>
<evidence type="ECO:0000313" key="3">
    <source>
        <dbReference type="Proteomes" id="UP000199664"/>
    </source>
</evidence>
<accession>A0A1H7PTW7</accession>
<feature type="region of interest" description="Disordered" evidence="1">
    <location>
        <begin position="38"/>
        <end position="67"/>
    </location>
</feature>
<dbReference type="EMBL" id="FOAN01000003">
    <property type="protein sequence ID" value="SEL38908.1"/>
    <property type="molecule type" value="Genomic_DNA"/>
</dbReference>
<evidence type="ECO:0000313" key="2">
    <source>
        <dbReference type="EMBL" id="SEL38908.1"/>
    </source>
</evidence>
<dbReference type="OrthoDB" id="9950095at2"/>
<feature type="compositionally biased region" description="Polar residues" evidence="1">
    <location>
        <begin position="1"/>
        <end position="23"/>
    </location>
</feature>
<evidence type="ECO:0000256" key="1">
    <source>
        <dbReference type="SAM" id="MobiDB-lite"/>
    </source>
</evidence>
<dbReference type="Proteomes" id="UP000199664">
    <property type="component" value="Unassembled WGS sequence"/>
</dbReference>
<keyword evidence="3" id="KW-1185">Reference proteome</keyword>
<dbReference type="RefSeq" id="WP_091834137.1">
    <property type="nucleotide sequence ID" value="NZ_FOAN01000003.1"/>
</dbReference>
<proteinExistence type="predicted"/>
<reference evidence="3" key="1">
    <citation type="submission" date="2016-10" db="EMBL/GenBank/DDBJ databases">
        <authorList>
            <person name="Varghese N."/>
            <person name="Submissions S."/>
        </authorList>
    </citation>
    <scope>NUCLEOTIDE SEQUENCE [LARGE SCALE GENOMIC DNA]</scope>
    <source>
        <strain evidence="3">LMG 26383,CCUG 61248,R- 45681</strain>
    </source>
</reference>
<name>A0A1H7PTW7_9HYPH</name>
<gene>
    <name evidence="2" type="ORF">SAMN04515666_103600</name>
</gene>
<protein>
    <submittedName>
        <fullName evidence="2">Uncharacterized protein</fullName>
    </submittedName>
</protein>
<dbReference type="AlphaFoldDB" id="A0A1H7PTW7"/>
<organism evidence="2 3">
    <name type="scientific">Bosea lupini</name>
    <dbReference type="NCBI Taxonomy" id="1036779"/>
    <lineage>
        <taxon>Bacteria</taxon>
        <taxon>Pseudomonadati</taxon>
        <taxon>Pseudomonadota</taxon>
        <taxon>Alphaproteobacteria</taxon>
        <taxon>Hyphomicrobiales</taxon>
        <taxon>Boseaceae</taxon>
        <taxon>Bosea</taxon>
    </lineage>
</organism>